<comment type="pathway">
    <text evidence="11">Cofactor biosynthesis; tocopherol biosynthesis.</text>
</comment>
<dbReference type="OrthoDB" id="5673at2759"/>
<evidence type="ECO:0000256" key="11">
    <source>
        <dbReference type="ARBA" id="ARBA00024015"/>
    </source>
</evidence>
<proteinExistence type="inferred from homology"/>
<evidence type="ECO:0000313" key="17">
    <source>
        <dbReference type="Proteomes" id="UP000198341"/>
    </source>
</evidence>
<gene>
    <name evidence="16" type="ORF">Bathy02g05240</name>
</gene>
<feature type="transmembrane region" description="Helical" evidence="15">
    <location>
        <begin position="225"/>
        <end position="242"/>
    </location>
</feature>
<keyword evidence="4" id="KW-0934">Plastid</keyword>
<protein>
    <recommendedName>
        <fullName evidence="12">phytol kinase</fullName>
        <ecNumber evidence="12">2.7.1.182</ecNumber>
    </recommendedName>
</protein>
<keyword evidence="10 15" id="KW-0472">Membrane</keyword>
<dbReference type="EMBL" id="FO082277">
    <property type="protein sequence ID" value="CCO14739.1"/>
    <property type="molecule type" value="Genomic_DNA"/>
</dbReference>
<evidence type="ECO:0000313" key="16">
    <source>
        <dbReference type="EMBL" id="CCO14739.1"/>
    </source>
</evidence>
<evidence type="ECO:0000256" key="12">
    <source>
        <dbReference type="ARBA" id="ARBA00039024"/>
    </source>
</evidence>
<evidence type="ECO:0000256" key="7">
    <source>
        <dbReference type="ARBA" id="ARBA00022777"/>
    </source>
</evidence>
<keyword evidence="3" id="KW-0150">Chloroplast</keyword>
<comment type="subcellular location">
    <subcellularLocation>
        <location evidence="1">Plastid</location>
        <location evidence="1">Chloroplast membrane</location>
        <topology evidence="1">Multi-pass membrane protein</topology>
    </subcellularLocation>
</comment>
<reference evidence="16 17" key="1">
    <citation type="submission" date="2011-10" db="EMBL/GenBank/DDBJ databases">
        <authorList>
            <person name="Genoscope - CEA"/>
        </authorList>
    </citation>
    <scope>NUCLEOTIDE SEQUENCE [LARGE SCALE GENOMIC DNA]</scope>
    <source>
        <strain evidence="16 17">RCC 1105</strain>
    </source>
</reference>
<sequence length="345" mass="37293">MLSARASIRFGGEREALFVLSSRSGRSSSSSSTTSSSFCFSARGKESDWIKRRRRRRRRSVDGGKGKGGKGATVASGALTSMVSSMDPTTQSFMMTHAVVRDVVATVLTISGSLLWVKLFDELARREILEAKLSRKLVHVTSGTFFAMTWCLFGDQWYSKAFATLVPSLQAFRLFAIGSGLIENKNAVRAVSRGGGKEELLYGPFYYTIVLMVTTLLFWRESPVGFLVVSLMCGGDGVADIVGRRLGKTGKKWPKPFDERKSFAGSAAMVITGFLFTVSLTHLFGVMGFFPNNRVFGGPDDIGYYAVILLACLSCAVVEALPASKVDDNISVAAVAALLGSLAFL</sequence>
<feature type="transmembrane region" description="Helical" evidence="15">
    <location>
        <begin position="302"/>
        <end position="321"/>
    </location>
</feature>
<dbReference type="KEGG" id="bpg:Bathy02g05240"/>
<evidence type="ECO:0000256" key="4">
    <source>
        <dbReference type="ARBA" id="ARBA00022640"/>
    </source>
</evidence>
<dbReference type="RefSeq" id="XP_007514499.1">
    <property type="nucleotide sequence ID" value="XM_007514437.1"/>
</dbReference>
<dbReference type="InterPro" id="IPR039606">
    <property type="entry name" value="Phytol/farnesol_kinase"/>
</dbReference>
<keyword evidence="17" id="KW-1185">Reference proteome</keyword>
<organism evidence="16 17">
    <name type="scientific">Bathycoccus prasinos</name>
    <dbReference type="NCBI Taxonomy" id="41875"/>
    <lineage>
        <taxon>Eukaryota</taxon>
        <taxon>Viridiplantae</taxon>
        <taxon>Chlorophyta</taxon>
        <taxon>Mamiellophyceae</taxon>
        <taxon>Mamiellales</taxon>
        <taxon>Bathycoccaceae</taxon>
        <taxon>Bathycoccus</taxon>
    </lineage>
</organism>
<evidence type="ECO:0000256" key="5">
    <source>
        <dbReference type="ARBA" id="ARBA00022679"/>
    </source>
</evidence>
<comment type="similarity">
    <text evidence="2">Belongs to the polyprenol kinase family.</text>
</comment>
<evidence type="ECO:0000256" key="8">
    <source>
        <dbReference type="ARBA" id="ARBA00022946"/>
    </source>
</evidence>
<evidence type="ECO:0000256" key="13">
    <source>
        <dbReference type="ARBA" id="ARBA00048889"/>
    </source>
</evidence>
<name>K8EAJ3_9CHLO</name>
<feature type="transmembrane region" description="Helical" evidence="15">
    <location>
        <begin position="263"/>
        <end position="290"/>
    </location>
</feature>
<evidence type="ECO:0000256" key="1">
    <source>
        <dbReference type="ARBA" id="ARBA00004508"/>
    </source>
</evidence>
<comment type="catalytic activity">
    <reaction evidence="13">
        <text>phytol + CTP = phytyl phosphate + CDP + H(+)</text>
        <dbReference type="Rhea" id="RHEA:38055"/>
        <dbReference type="ChEBI" id="CHEBI:15378"/>
        <dbReference type="ChEBI" id="CHEBI:17327"/>
        <dbReference type="ChEBI" id="CHEBI:37563"/>
        <dbReference type="ChEBI" id="CHEBI:58069"/>
        <dbReference type="ChEBI" id="CHEBI:75483"/>
        <dbReference type="EC" id="2.7.1.182"/>
    </reaction>
</comment>
<keyword evidence="7" id="KW-0418">Kinase</keyword>
<accession>K8EAJ3</accession>
<evidence type="ECO:0000256" key="10">
    <source>
        <dbReference type="ARBA" id="ARBA00023136"/>
    </source>
</evidence>
<keyword evidence="8" id="KW-0809">Transit peptide</keyword>
<dbReference type="PANTHER" id="PTHR32523:SF8">
    <property type="entry name" value="DOLICHOL KINASE"/>
    <property type="match status" value="1"/>
</dbReference>
<keyword evidence="5" id="KW-0808">Transferase</keyword>
<dbReference type="eggNOG" id="KOG4453">
    <property type="taxonomic scope" value="Eukaryota"/>
</dbReference>
<dbReference type="STRING" id="41875.K8EAJ3"/>
<feature type="region of interest" description="Disordered" evidence="14">
    <location>
        <begin position="49"/>
        <end position="73"/>
    </location>
</feature>
<dbReference type="EC" id="2.7.1.182" evidence="12"/>
<dbReference type="GO" id="GO:0009507">
    <property type="term" value="C:chloroplast"/>
    <property type="evidence" value="ECO:0007669"/>
    <property type="project" value="UniProtKB-SubCell"/>
</dbReference>
<dbReference type="PANTHER" id="PTHR32523">
    <property type="entry name" value="PHYTOL KINASE 1, CHLOROPLASTIC"/>
    <property type="match status" value="1"/>
</dbReference>
<dbReference type="GO" id="GO:0010276">
    <property type="term" value="F:phytol kinase activity"/>
    <property type="evidence" value="ECO:0007669"/>
    <property type="project" value="UniProtKB-EC"/>
</dbReference>
<evidence type="ECO:0000256" key="15">
    <source>
        <dbReference type="SAM" id="Phobius"/>
    </source>
</evidence>
<dbReference type="GO" id="GO:0016020">
    <property type="term" value="C:membrane"/>
    <property type="evidence" value="ECO:0007669"/>
    <property type="project" value="UniProtKB-SubCell"/>
</dbReference>
<evidence type="ECO:0000256" key="2">
    <source>
        <dbReference type="ARBA" id="ARBA00010794"/>
    </source>
</evidence>
<dbReference type="AlphaFoldDB" id="K8EAJ3"/>
<feature type="transmembrane region" description="Helical" evidence="15">
    <location>
        <begin position="200"/>
        <end position="219"/>
    </location>
</feature>
<evidence type="ECO:0000256" key="9">
    <source>
        <dbReference type="ARBA" id="ARBA00022989"/>
    </source>
</evidence>
<keyword evidence="6 15" id="KW-0812">Transmembrane</keyword>
<evidence type="ECO:0000256" key="6">
    <source>
        <dbReference type="ARBA" id="ARBA00022692"/>
    </source>
</evidence>
<dbReference type="Proteomes" id="UP000198341">
    <property type="component" value="Chromosome 2"/>
</dbReference>
<dbReference type="GeneID" id="19017637"/>
<keyword evidence="9 15" id="KW-1133">Transmembrane helix</keyword>
<evidence type="ECO:0000256" key="14">
    <source>
        <dbReference type="SAM" id="MobiDB-lite"/>
    </source>
</evidence>
<evidence type="ECO:0000256" key="3">
    <source>
        <dbReference type="ARBA" id="ARBA00022528"/>
    </source>
</evidence>